<dbReference type="Pfam" id="PF01112">
    <property type="entry name" value="Asparaginase_2"/>
    <property type="match status" value="1"/>
</dbReference>
<dbReference type="GO" id="GO:0005634">
    <property type="term" value="C:nucleus"/>
    <property type="evidence" value="ECO:0007669"/>
    <property type="project" value="UniProtKB-SubCell"/>
</dbReference>
<dbReference type="InterPro" id="IPR024324">
    <property type="entry name" value="Condensin_cplx_su1_N"/>
</dbReference>
<dbReference type="GO" id="GO:0000796">
    <property type="term" value="C:condensin complex"/>
    <property type="evidence" value="ECO:0007669"/>
    <property type="project" value="TreeGrafter"/>
</dbReference>
<protein>
    <submittedName>
        <fullName evidence="14">Condensin complex subunit 1</fullName>
    </submittedName>
</protein>
<evidence type="ECO:0000256" key="1">
    <source>
        <dbReference type="ARBA" id="ARBA00004123"/>
    </source>
</evidence>
<feature type="compositionally biased region" description="Basic residues" evidence="10">
    <location>
        <begin position="1824"/>
        <end position="1841"/>
    </location>
</feature>
<evidence type="ECO:0000256" key="4">
    <source>
        <dbReference type="ARBA" id="ARBA00022776"/>
    </source>
</evidence>
<keyword evidence="4" id="KW-0498">Mitosis</keyword>
<feature type="region of interest" description="Disordered" evidence="10">
    <location>
        <begin position="863"/>
        <end position="890"/>
    </location>
</feature>
<dbReference type="InterPro" id="IPR026971">
    <property type="entry name" value="CND1/NCAPD3"/>
</dbReference>
<keyword evidence="13" id="KW-1185">Reference proteome</keyword>
<comment type="subcellular location">
    <subcellularLocation>
        <location evidence="1">Nucleus</location>
    </subcellularLocation>
</comment>
<dbReference type="InterPro" id="IPR016024">
    <property type="entry name" value="ARM-type_fold"/>
</dbReference>
<evidence type="ECO:0000256" key="10">
    <source>
        <dbReference type="SAM" id="MobiDB-lite"/>
    </source>
</evidence>
<dbReference type="InterPro" id="IPR029055">
    <property type="entry name" value="Ntn_hydrolases_N"/>
</dbReference>
<dbReference type="WBParaSite" id="ALUE_0000902401-mRNA-1">
    <property type="protein sequence ID" value="ALUE_0000902401-mRNA-1"/>
    <property type="gene ID" value="ALUE_0000902401"/>
</dbReference>
<dbReference type="SUPFAM" id="SSF48371">
    <property type="entry name" value="ARM repeat"/>
    <property type="match status" value="2"/>
</dbReference>
<evidence type="ECO:0000256" key="7">
    <source>
        <dbReference type="ARBA" id="ARBA00023306"/>
    </source>
</evidence>
<keyword evidence="6" id="KW-0539">Nucleus</keyword>
<feature type="active site" description="Nucleophile" evidence="8">
    <location>
        <position position="164"/>
    </location>
</feature>
<keyword evidence="5" id="KW-0226">DNA condensation</keyword>
<dbReference type="Gene3D" id="3.60.20.30">
    <property type="entry name" value="(Glycosyl)asparaginase"/>
    <property type="match status" value="1"/>
</dbReference>
<dbReference type="PANTHER" id="PTHR14222:SF2">
    <property type="entry name" value="CONDENSIN COMPLEX SUBUNIT 1"/>
    <property type="match status" value="1"/>
</dbReference>
<evidence type="ECO:0000256" key="9">
    <source>
        <dbReference type="PIRSR" id="PIRSR600246-3"/>
    </source>
</evidence>
<dbReference type="Pfam" id="PF12717">
    <property type="entry name" value="Cnd1"/>
    <property type="match status" value="1"/>
</dbReference>
<name>A0A9J2PI87_ASCLU</name>
<dbReference type="PANTHER" id="PTHR14222">
    <property type="entry name" value="CONDENSIN"/>
    <property type="match status" value="1"/>
</dbReference>
<dbReference type="GO" id="GO:0007076">
    <property type="term" value="P:mitotic chromosome condensation"/>
    <property type="evidence" value="ECO:0007669"/>
    <property type="project" value="InterPro"/>
</dbReference>
<dbReference type="GO" id="GO:0051301">
    <property type="term" value="P:cell division"/>
    <property type="evidence" value="ECO:0007669"/>
    <property type="project" value="UniProtKB-KW"/>
</dbReference>
<evidence type="ECO:0000256" key="3">
    <source>
        <dbReference type="ARBA" id="ARBA00022618"/>
    </source>
</evidence>
<accession>A0A9J2PI87</accession>
<dbReference type="InterPro" id="IPR000246">
    <property type="entry name" value="Peptidase_T2"/>
</dbReference>
<evidence type="ECO:0000256" key="6">
    <source>
        <dbReference type="ARBA" id="ARBA00023242"/>
    </source>
</evidence>
<organism evidence="13 14">
    <name type="scientific">Ascaris lumbricoides</name>
    <name type="common">Giant roundworm</name>
    <dbReference type="NCBI Taxonomy" id="6252"/>
    <lineage>
        <taxon>Eukaryota</taxon>
        <taxon>Metazoa</taxon>
        <taxon>Ecdysozoa</taxon>
        <taxon>Nematoda</taxon>
        <taxon>Chromadorea</taxon>
        <taxon>Rhabditida</taxon>
        <taxon>Spirurina</taxon>
        <taxon>Ascaridomorpha</taxon>
        <taxon>Ascaridoidea</taxon>
        <taxon>Ascarididae</taxon>
        <taxon>Ascaris</taxon>
    </lineage>
</organism>
<dbReference type="InterPro" id="IPR011989">
    <property type="entry name" value="ARM-like"/>
</dbReference>
<dbReference type="Gene3D" id="1.25.10.10">
    <property type="entry name" value="Leucine-rich Repeat Variant"/>
    <property type="match status" value="1"/>
</dbReference>
<dbReference type="CDD" id="cd04514">
    <property type="entry name" value="Taspase1_like"/>
    <property type="match status" value="1"/>
</dbReference>
<dbReference type="Pfam" id="PF12922">
    <property type="entry name" value="Cnd1_N"/>
    <property type="match status" value="1"/>
</dbReference>
<evidence type="ECO:0000313" key="13">
    <source>
        <dbReference type="Proteomes" id="UP000036681"/>
    </source>
</evidence>
<feature type="region of interest" description="Disordered" evidence="10">
    <location>
        <begin position="1816"/>
        <end position="1841"/>
    </location>
</feature>
<feature type="domain" description="Condensin complex subunit 1 N-terminal" evidence="12">
    <location>
        <begin position="410"/>
        <end position="571"/>
    </location>
</feature>
<evidence type="ECO:0000256" key="8">
    <source>
        <dbReference type="PIRSR" id="PIRSR600246-1"/>
    </source>
</evidence>
<dbReference type="Proteomes" id="UP000036681">
    <property type="component" value="Unplaced"/>
</dbReference>
<dbReference type="GO" id="GO:0042393">
    <property type="term" value="F:histone binding"/>
    <property type="evidence" value="ECO:0007669"/>
    <property type="project" value="TreeGrafter"/>
</dbReference>
<evidence type="ECO:0000256" key="5">
    <source>
        <dbReference type="ARBA" id="ARBA00023067"/>
    </source>
</evidence>
<proteinExistence type="inferred from homology"/>
<evidence type="ECO:0000256" key="2">
    <source>
        <dbReference type="ARBA" id="ARBA00010872"/>
    </source>
</evidence>
<dbReference type="SUPFAM" id="SSF56235">
    <property type="entry name" value="N-terminal nucleophile aminohydrolases (Ntn hydrolases)"/>
    <property type="match status" value="1"/>
</dbReference>
<dbReference type="GO" id="GO:0000779">
    <property type="term" value="C:condensed chromosome, centromeric region"/>
    <property type="evidence" value="ECO:0007669"/>
    <property type="project" value="TreeGrafter"/>
</dbReference>
<dbReference type="InterPro" id="IPR037464">
    <property type="entry name" value="Taspase1"/>
</dbReference>
<evidence type="ECO:0000259" key="11">
    <source>
        <dbReference type="Pfam" id="PF12717"/>
    </source>
</evidence>
<dbReference type="GO" id="GO:0004298">
    <property type="term" value="F:threonine-type endopeptidase activity"/>
    <property type="evidence" value="ECO:0007669"/>
    <property type="project" value="InterPro"/>
</dbReference>
<evidence type="ECO:0000259" key="12">
    <source>
        <dbReference type="Pfam" id="PF12922"/>
    </source>
</evidence>
<keyword evidence="7" id="KW-0131">Cell cycle</keyword>
<dbReference type="InterPro" id="IPR032682">
    <property type="entry name" value="Cnd1_C"/>
</dbReference>
<reference evidence="14" key="1">
    <citation type="submission" date="2023-03" db="UniProtKB">
        <authorList>
            <consortium name="WormBaseParasite"/>
        </authorList>
    </citation>
    <scope>IDENTIFICATION</scope>
</reference>
<keyword evidence="3" id="KW-0132">Cell division</keyword>
<feature type="domain" description="Condensin complex subunit 1 C-terminal" evidence="11">
    <location>
        <begin position="1580"/>
        <end position="1726"/>
    </location>
</feature>
<evidence type="ECO:0000313" key="14">
    <source>
        <dbReference type="WBParaSite" id="ALUE_0000902401-mRNA-1"/>
    </source>
</evidence>
<sequence length="1841" mass="208357">MDDMRMSFIAVHAGAGTHIKPLESLCAKAVKASNGDIVRAVKQILENDPSTNAGIGSNLTFDGRVECEAAFFSSNQTVFGAVGAVSRIRNPMVAAYKLAKEQSNASDKRLIAPSVLVSQGAEQWAQSKGVEMCEPNELIVERSLNEWKDAKRLIELDSNQQLDTVGAVSVDVNGDCSAACSSGGIMLKRSGRLGHATQVGGALWAEQRGSRSVAVSLSGCGEFIAKTCLAQKIAQGLLEWEEDEDLMLDRVRNIFEKDFVHSPLLAFRSSKRVLAGGLVLIYDSKERSRELIAFHNTEHLPFAFGDATNIRKAFSKRTSVNGKERSMEEEEYIGTRHLKDFLIPLRDDDLLEENSDFYTVEIRPSLEAIVSEVFAFQRDTNSEQWQRIVDHFDYFFFTIKHISEGEPWRLRAQLMHALIRGLNQTVDSLEELLALLMGDAEEAASAGNAEQRKIHARAFQMYVYLLCRLSDLFETEAVNRQKNMAFFGARRGRKAVLERGEDEFMDRWVAERQKVLTAIQRALSLCGTDAEGKRRRAAIKYIWEPAIVCPNFMRMVKDLAYKFLENPELGKFSGREWLRMIFEYLRVICINFEEFSKVGSKLVGLMKRLDYLSAASQTQSPFVDAIEAASENGDMDPLFMSMLTSFARLTTSDFSKTDVSARPFALFITSLAEKKPRLLNRHIVNIAFFLSNDPVTLRSAVLTAFVEIVVEVYKGNLPEGSHRRARDRLLLRLQDHIVDVNAVVRSRALQLWTRLARSAQIPLAFIHNGLIRDAACRLMDKSVYVRKNAAIFLATFLEFNPFGPSLSADDLASELNRLKAERLQLKKNNPEYDSVKAAMNEWATIKNEITDCVNERIEIMQSDKRRRRRVDGDDDERAERESGTSSADGFVRVASTGLNPGLLRQLKKDGMEVDVKEAIININDLVMNIPDEEIMGVVLQLLSKKESRRAAAEMFTHATLLNKIPLESDGSKDEVAARILEALGTHFIEASVSRRLNNDEEMLEEEDRVEDFTRRLRAVDNRISYCQEALMFSLEMEKCLSSALRSIMNGQANELVESIHLIVEARKFSIRGSEKAVRELFRVVWRRDSAVRETVVKAGYDLFISANPDPNVAVRKSAENLIKIILGVCEEDRVSLEQVICLMARENMLNVQLLDALSSVVFSTQGAVRVAALRLFSIICRANKGFMRERLEFFVEMSRREAFFEGDNGTLAAEYFNAISMLGGLPNARDLATLSERPFRLPESHRIIRCIETLLIENASNRHYEWLCVMNKAINALFYTAARPSLSVRRIASNIVRQAKHALASFWISKQQIEAVANASFKDVNDEAELDPEVEDLIAKEEHWLEEWNSGDGDECMEVDENDRETNKLDDETLAQIKRLFDKTLNAEAENRFAVWETIAERVCAFTGQVALKVLIHVDISFLAEMKRKNELVHAMRQAASRSAEPLMKGKPLDAEDYPQDRMPTKLEKESMERIGFFEENEQDSEDRLGLTGISEEERLAQRTQRICETGVFRRGKLLSRLTPFLLFVLKSRKTVCSERLRSAAALALSKVMLLSMHVCVHMMPIFVHFLAHSPSAECRSNLMVAAGDLCFRFPNVVEKHSFHLYERIRDKDVYVRETCVIVLAHLILNDMVKVRGTVADLARCTIDANPSIANLAKYFFVELSKKGNVIYNLMPDMISRLSSNEEVTTEDFGQIMKLLLSFIKKDKQADSLLEKLCQRMQSAIDQSGKLDARLAECLSYCISRLPLSEKSLRIMSDLLPSYAYLLSLDTVFANLSAAMMHFRKTTALRNTELKAELDEFLEVLTKMHNEKMEQEAVAERGLLHKKKTRKSPLKMKSPKK</sequence>
<dbReference type="GO" id="GO:0010032">
    <property type="term" value="P:meiotic chromosome condensation"/>
    <property type="evidence" value="ECO:0007669"/>
    <property type="project" value="TreeGrafter"/>
</dbReference>
<feature type="site" description="Cleavage; by autolysis" evidence="9">
    <location>
        <begin position="163"/>
        <end position="164"/>
    </location>
</feature>
<comment type="similarity">
    <text evidence="2">Belongs to the Ntn-hydrolase family.</text>
</comment>